<feature type="disulfide bond" evidence="22">
    <location>
        <begin position="1195"/>
        <end position="1204"/>
    </location>
</feature>
<dbReference type="EMBL" id="AFYH01195778">
    <property type="status" value="NOT_ANNOTATED_CDS"/>
    <property type="molecule type" value="Genomic_DNA"/>
</dbReference>
<feature type="disulfide bond" evidence="22">
    <location>
        <begin position="296"/>
        <end position="305"/>
    </location>
</feature>
<dbReference type="FunFam" id="2.10.25.10:FF:000011">
    <property type="entry name" value="Cadherin EGF LAG seven-pass G-type receptor"/>
    <property type="match status" value="1"/>
</dbReference>
<protein>
    <recommendedName>
        <fullName evidence="14">Laminin subunit beta-1</fullName>
    </recommendedName>
    <alternativeName>
        <fullName evidence="17">Laminin B1 chain</fullName>
    </alternativeName>
    <alternativeName>
        <fullName evidence="15">Laminin-1 subunit beta</fullName>
    </alternativeName>
    <alternativeName>
        <fullName evidence="19">Laminin-10 subunit beta</fullName>
    </alternativeName>
    <alternativeName>
        <fullName evidence="16">Laminin-12 subunit beta</fullName>
    </alternativeName>
    <alternativeName>
        <fullName evidence="20">Laminin-2 subunit beta</fullName>
    </alternativeName>
    <alternativeName>
        <fullName evidence="18">Laminin-6 subunit beta</fullName>
    </alternativeName>
    <alternativeName>
        <fullName evidence="21">Laminin-8 subunit beta</fullName>
    </alternativeName>
</protein>
<evidence type="ECO:0000256" key="21">
    <source>
        <dbReference type="ARBA" id="ARBA00083813"/>
    </source>
</evidence>
<dbReference type="PROSITE" id="PS51117">
    <property type="entry name" value="LAMININ_NTER"/>
    <property type="match status" value="1"/>
</dbReference>
<feature type="disulfide bond" evidence="22">
    <location>
        <begin position="911"/>
        <end position="923"/>
    </location>
</feature>
<evidence type="ECO:0000259" key="26">
    <source>
        <dbReference type="PROSITE" id="PS51116"/>
    </source>
</evidence>
<evidence type="ECO:0000259" key="27">
    <source>
        <dbReference type="PROSITE" id="PS51117"/>
    </source>
</evidence>
<comment type="caution">
    <text evidence="22">Lacks conserved residue(s) required for the propagation of feature annotation.</text>
</comment>
<dbReference type="PRINTS" id="PR00011">
    <property type="entry name" value="EGFLAMININ"/>
</dbReference>
<dbReference type="FunFam" id="2.170.300.10:FF:000001">
    <property type="entry name" value="Laminin subunit beta-1"/>
    <property type="match status" value="1"/>
</dbReference>
<dbReference type="Pfam" id="PF00055">
    <property type="entry name" value="Laminin_N"/>
    <property type="match status" value="1"/>
</dbReference>
<dbReference type="GO" id="GO:0016477">
    <property type="term" value="P:cell migration"/>
    <property type="evidence" value="ECO:0007669"/>
    <property type="project" value="TreeGrafter"/>
</dbReference>
<evidence type="ECO:0000256" key="8">
    <source>
        <dbReference type="ARBA" id="ARBA00022889"/>
    </source>
</evidence>
<dbReference type="SMART" id="SM00180">
    <property type="entry name" value="EGF_Lam"/>
    <property type="match status" value="13"/>
</dbReference>
<evidence type="ECO:0000256" key="13">
    <source>
        <dbReference type="ARBA" id="ARBA00065312"/>
    </source>
</evidence>
<feature type="disulfide bond" evidence="22">
    <location>
        <begin position="1146"/>
        <end position="1155"/>
    </location>
</feature>
<evidence type="ECO:0000313" key="29">
    <source>
        <dbReference type="Proteomes" id="UP000008672"/>
    </source>
</evidence>
<evidence type="ECO:0000256" key="15">
    <source>
        <dbReference type="ARBA" id="ARBA00075282"/>
    </source>
</evidence>
<dbReference type="GO" id="GO:0005606">
    <property type="term" value="C:laminin-1 complex"/>
    <property type="evidence" value="ECO:0007669"/>
    <property type="project" value="UniProtKB-ARBA"/>
</dbReference>
<keyword evidence="3" id="KW-0272">Extracellular matrix</keyword>
<dbReference type="Pfam" id="PF24973">
    <property type="entry name" value="EGF_LMN_ATRN"/>
    <property type="match status" value="2"/>
</dbReference>
<dbReference type="InterPro" id="IPR056863">
    <property type="entry name" value="LMN_ATRN_NET-like_EGF"/>
</dbReference>
<dbReference type="Pfam" id="PF23219">
    <property type="entry name" value="LAMB1"/>
    <property type="match status" value="1"/>
</dbReference>
<keyword evidence="9 23" id="KW-0175">Coiled coil</keyword>
<evidence type="ECO:0000256" key="9">
    <source>
        <dbReference type="ARBA" id="ARBA00023054"/>
    </source>
</evidence>
<dbReference type="PROSITE" id="PS01248">
    <property type="entry name" value="EGF_LAM_1"/>
    <property type="match status" value="4"/>
</dbReference>
<feature type="domain" description="Laminin IV type B" evidence="26">
    <location>
        <begin position="543"/>
        <end position="857"/>
    </location>
</feature>
<evidence type="ECO:0000256" key="19">
    <source>
        <dbReference type="ARBA" id="ARBA00082919"/>
    </source>
</evidence>
<feature type="disulfide bond" evidence="22">
    <location>
        <begin position="865"/>
        <end position="882"/>
    </location>
</feature>
<feature type="disulfide bond" evidence="22">
    <location>
        <begin position="1174"/>
        <end position="1186"/>
    </location>
</feature>
<sequence length="1857" mass="206938">TKLANVLSLLALLHFVHTQDECSYSSCHPVLGDLLIGRSAHLSASSTCGLNGPKKYCIIGYLEGEQKCFICDSRLPYNRLSNPYSHRIENVIATFGPDEKKKWWQSANGVHSVSIQLDLETLFQFSHLILRFKTFRPAAMLVERSTDYGRTWKVFRYFAQDCASTYPNIPTGQAQRVEDVICESRYSDIEPSTDGEVVLKALDPNFEIENPYSPHIQELITITNLRINFTKLHTLGDTLLGRGQNDPVEKYYYALYEMIVRGSCFCNGHASQCIPAENVRGDVFNVEGMVHGRCVCEHNTDGLNCERCKDFYNDVPWRPAEGSQVNGCRECNCNGHSTRCHFDMAVYQAGGSIRGGVCDDCQHNTMGINCDQCKPYFYQDPLRLITDPQACISCNCDPEGTLSDGMCQAHTDPSLGMIAGRCLCKENVEGMRCDRCRSGHFRLRADDPLGCQSCRCNPLGSVSSTCDAVTGECICQRLVTGRLCNQCFPEHWGLGSNLYGCSPCDCDIGGAHNNLCSSTDGQCECLPNIVGRQCNEPSPGYFFAPLDYYLYEAENAQPLGESASLNLSLPCYPHPNFTTPHKIDSKISVSLVPLSVPYQQWFPISWLSSPPGPSIVKPSILPNCDMFYRQRGYDFKVENGAILLHKLKKRSLRQRRQVERPIPLNQDSPVQVVFRERSTDKPTTWTGPGFARALDGAGLRFTINNIPYPMDFIIAIRYEPESSEDWKAVITVNPNGIPKSDHCRNKLPIQEVITVPLTAAVRLAIASTPVCLEPEMEYFIDIYVSQSSGSNLQSNSYILVDSLGLIPRIASLENFCRKTELEEFVKYECIEIASEVGSRTLPDVCEKLISSMSARIHNGAVQCRCNPQGSVSPICSKFGGQCQCKTNVIGRCCDTCTTGSYGFGPNGCSSCDCDPRGSISSICDQLTGQCACRSEIYGRRCDQCQPGYFGFPNCRPCQCNGFAELCDPQTGVCLNCRGFTTGNNCERCIDGYYGTPLLRQPCRPCLCPDTPDSGRYFAYSCYQDPRNQELICNCLEGYTGTHCNKCPAGSYGALQRPGDKCSPCPCSNNIEKADPNACNTITGECLKCLYNTYGPNCQYCKPGYFGSALNQDCRRCACNPLGTDPRSCPTSYEACECDQVTGQCPCLPNVIGTNCGQCDSGYWNLDSGNGCQNCDCDPQNSLSNQCNQFTGQCPCRLGYGGRRCDECQENFFGNPQFECISCNCDLQGTQRPVCDKNTGICNCKVGVTGKLCDECARGFQQEFPVCTRCHPCFDQWDTELGSISITLEKLIMLNSSLQDGKLQPNYDKQLKQLEDKLDKIQTILNSPFLSVDEFQNVKEYFDNIRRDLVFITSDLCIADASFKISNETDRLHEFHDEFQKNIREEKKSVEVCELFKASCSYKDIRKSYEKSLAAEKKVNGTDPFIINSKDKRNKTIALLNNITVLRNNESPEKLKKKVKSLDVVKLNNILCGEPGNLSCSEAICGGALCRNDDGSRKCGGLNCTGALSLAKNVFDRTVHTDTLIRNLTRELRDSENQIDEVKRIAEDAKNKASNLSDKIAQIKDYYEKEKEQTKALIMNVKTFLTDTGIPPEDIEKVANYVLSIQPPKTPEQLNDLLKQIKAFMSKCDEYENDINKLKKQAEEAEKLLKKANETQIAAANLPDLEELKNNLENAEKTQGKVRSALNKTLNDLEDVNVKISKTNDTVEQINDKLMDLNNTLYDLNQKIDNVKNKTEMNRQQAEEAKEAAEAAQANATEANALLANVTSLYKTLKEQLKGKGEPKDAIKKAKDLQTEAEELLKNITKKTKRLSELEQKITHLNKAKEDKAKQIEALENQVIEIKKNITSATERYATCTP</sequence>
<dbReference type="CDD" id="cd22301">
    <property type="entry name" value="cc_LAMB4_C"/>
    <property type="match status" value="1"/>
</dbReference>
<dbReference type="CDD" id="cd00055">
    <property type="entry name" value="EGF_Lam"/>
    <property type="match status" value="12"/>
</dbReference>
<feature type="domain" description="Laminin EGF-like" evidence="25">
    <location>
        <begin position="1116"/>
        <end position="1173"/>
    </location>
</feature>
<dbReference type="EMBL" id="AFYH01195780">
    <property type="status" value="NOT_ANNOTATED_CDS"/>
    <property type="molecule type" value="Genomic_DNA"/>
</dbReference>
<keyword evidence="10 22" id="KW-1015">Disulfide bond</keyword>
<dbReference type="FunFam" id="2.10.25.10:FF:000130">
    <property type="entry name" value="Laminin subunit beta 1"/>
    <property type="match status" value="1"/>
</dbReference>
<keyword evidence="7" id="KW-0084">Basement membrane</keyword>
<keyword evidence="4" id="KW-0597">Phosphoprotein</keyword>
<evidence type="ECO:0000256" key="16">
    <source>
        <dbReference type="ARBA" id="ARBA00075415"/>
    </source>
</evidence>
<gene>
    <name evidence="28" type="primary">LAMB4</name>
</gene>
<dbReference type="FunFam" id="2.10.25.10:FF:000084">
    <property type="entry name" value="Laminin subunit alpha 3"/>
    <property type="match status" value="1"/>
</dbReference>
<dbReference type="FunFam" id="2.10.25.10:FF:000145">
    <property type="entry name" value="Laminin subunit beta 1"/>
    <property type="match status" value="1"/>
</dbReference>
<dbReference type="Proteomes" id="UP000008672">
    <property type="component" value="Unassembled WGS sequence"/>
</dbReference>
<evidence type="ECO:0000259" key="25">
    <source>
        <dbReference type="PROSITE" id="PS50027"/>
    </source>
</evidence>
<dbReference type="eggNOG" id="KOG1836">
    <property type="taxonomic scope" value="Eukaryota"/>
</dbReference>
<feature type="coiled-coil region" evidence="23">
    <location>
        <begin position="1524"/>
        <end position="1572"/>
    </location>
</feature>
<feature type="disulfide bond" evidence="22">
    <location>
        <begin position="424"/>
        <end position="433"/>
    </location>
</feature>
<evidence type="ECO:0000256" key="5">
    <source>
        <dbReference type="ARBA" id="ARBA00022729"/>
    </source>
</evidence>
<feature type="domain" description="Laminin EGF-like" evidence="25">
    <location>
        <begin position="394"/>
        <end position="453"/>
    </location>
</feature>
<dbReference type="GO" id="GO:0009887">
    <property type="term" value="P:animal organ morphogenesis"/>
    <property type="evidence" value="ECO:0007669"/>
    <property type="project" value="TreeGrafter"/>
</dbReference>
<feature type="disulfide bond" evidence="22">
    <location>
        <begin position="932"/>
        <end position="941"/>
    </location>
</feature>
<feature type="disulfide bond" evidence="22">
    <location>
        <begin position="863"/>
        <end position="875"/>
    </location>
</feature>
<dbReference type="PANTHER" id="PTHR10574:SF279">
    <property type="entry name" value="LAMININ SUBUNIT BETA 4"/>
    <property type="match status" value="1"/>
</dbReference>
<dbReference type="Pfam" id="PF00053">
    <property type="entry name" value="EGF_laminin"/>
    <property type="match status" value="11"/>
</dbReference>
<accession>H3A2V1</accession>
<feature type="domain" description="Laminin EGF-like" evidence="25">
    <location>
        <begin position="911"/>
        <end position="956"/>
    </location>
</feature>
<evidence type="ECO:0000256" key="17">
    <source>
        <dbReference type="ARBA" id="ARBA00076920"/>
    </source>
</evidence>
<feature type="chain" id="PRO_5003579516" description="Laminin subunit beta-1" evidence="24">
    <location>
        <begin position="19"/>
        <end position="1857"/>
    </location>
</feature>
<keyword evidence="8" id="KW-0130">Cell adhesion</keyword>
<feature type="domain" description="Laminin EGF-like" evidence="25">
    <location>
        <begin position="1064"/>
        <end position="1115"/>
    </location>
</feature>
<dbReference type="GO" id="GO:0009888">
    <property type="term" value="P:tissue development"/>
    <property type="evidence" value="ECO:0007669"/>
    <property type="project" value="TreeGrafter"/>
</dbReference>
<dbReference type="FunCoup" id="H3A2V1">
    <property type="interactions" value="327"/>
</dbReference>
<feature type="domain" description="Laminin EGF-like" evidence="25">
    <location>
        <begin position="957"/>
        <end position="1004"/>
    </location>
</feature>
<dbReference type="InParanoid" id="H3A2V1"/>
<feature type="domain" description="Laminin EGF-like" evidence="25">
    <location>
        <begin position="863"/>
        <end position="910"/>
    </location>
</feature>
<dbReference type="EMBL" id="AFYH01195781">
    <property type="status" value="NOT_ANNOTATED_CDS"/>
    <property type="molecule type" value="Genomic_DNA"/>
</dbReference>
<dbReference type="EMBL" id="AFYH01195783">
    <property type="status" value="NOT_ANNOTATED_CDS"/>
    <property type="molecule type" value="Genomic_DNA"/>
</dbReference>
<dbReference type="FunFam" id="2.60.120.260:FF:000010">
    <property type="entry name" value="Laminin subunit beta 1"/>
    <property type="match status" value="1"/>
</dbReference>
<feature type="disulfide bond" evidence="22">
    <location>
        <begin position="1243"/>
        <end position="1252"/>
    </location>
</feature>
<evidence type="ECO:0000256" key="3">
    <source>
        <dbReference type="ARBA" id="ARBA00022530"/>
    </source>
</evidence>
<dbReference type="GO" id="GO:0043259">
    <property type="term" value="C:laminin-10 complex"/>
    <property type="evidence" value="ECO:0007669"/>
    <property type="project" value="UniProtKB-ARBA"/>
</dbReference>
<feature type="domain" description="Laminin EGF-like" evidence="25">
    <location>
        <begin position="331"/>
        <end position="393"/>
    </location>
</feature>
<dbReference type="GO" id="GO:0070831">
    <property type="term" value="P:basement membrane assembly"/>
    <property type="evidence" value="ECO:0007669"/>
    <property type="project" value="TreeGrafter"/>
</dbReference>
<evidence type="ECO:0000256" key="1">
    <source>
        <dbReference type="ARBA" id="ARBA00004302"/>
    </source>
</evidence>
<dbReference type="PANTHER" id="PTHR10574">
    <property type="entry name" value="NETRIN/LAMININ-RELATED"/>
    <property type="match status" value="1"/>
</dbReference>
<dbReference type="Gene3D" id="2.10.25.10">
    <property type="entry name" value="Laminin"/>
    <property type="match status" value="9"/>
</dbReference>
<dbReference type="GO" id="GO:0005737">
    <property type="term" value="C:cytoplasm"/>
    <property type="evidence" value="ECO:0007669"/>
    <property type="project" value="UniProtKB-ARBA"/>
</dbReference>
<dbReference type="EMBL" id="AFYH01195779">
    <property type="status" value="NOT_ANNOTATED_CDS"/>
    <property type="molecule type" value="Genomic_DNA"/>
</dbReference>
<dbReference type="FunFam" id="2.10.25.10:FF:000135">
    <property type="entry name" value="Laminin subunit beta 4"/>
    <property type="match status" value="2"/>
</dbReference>
<feature type="disulfide bond" evidence="22">
    <location>
        <begin position="456"/>
        <end position="473"/>
    </location>
</feature>
<feature type="domain" description="Laminin EGF-like" evidence="25">
    <location>
        <begin position="1174"/>
        <end position="1221"/>
    </location>
</feature>
<dbReference type="FunFam" id="2.10.25.10:FF:000101">
    <property type="entry name" value="Laminin subunit beta 1"/>
    <property type="match status" value="1"/>
</dbReference>
<dbReference type="eggNOG" id="KOG0994">
    <property type="taxonomic scope" value="Eukaryota"/>
</dbReference>
<evidence type="ECO:0000256" key="22">
    <source>
        <dbReference type="PROSITE-ProRule" id="PRU00460"/>
    </source>
</evidence>
<organism evidence="28 29">
    <name type="scientific">Latimeria chalumnae</name>
    <name type="common">Coelacanth</name>
    <dbReference type="NCBI Taxonomy" id="7897"/>
    <lineage>
        <taxon>Eukaryota</taxon>
        <taxon>Metazoa</taxon>
        <taxon>Chordata</taxon>
        <taxon>Craniata</taxon>
        <taxon>Vertebrata</taxon>
        <taxon>Euteleostomi</taxon>
        <taxon>Coelacanthiformes</taxon>
        <taxon>Coelacanthidae</taxon>
        <taxon>Latimeria</taxon>
    </lineage>
</organism>
<dbReference type="PROSITE" id="PS50027">
    <property type="entry name" value="EGF_LAM_2"/>
    <property type="match status" value="11"/>
</dbReference>
<feature type="coiled-coil region" evidence="23">
    <location>
        <begin position="1786"/>
        <end position="1851"/>
    </location>
</feature>
<dbReference type="EMBL" id="AFYH01195786">
    <property type="status" value="NOT_ANNOTATED_CDS"/>
    <property type="molecule type" value="Genomic_DNA"/>
</dbReference>
<keyword evidence="29" id="KW-1185">Reference proteome</keyword>
<name>H3A2V1_LATCH</name>
<comment type="subcellular location">
    <subcellularLocation>
        <location evidence="1">Secreted</location>
        <location evidence="1">Extracellular space</location>
        <location evidence="1">Extracellular matrix</location>
        <location evidence="1">Basement membrane</location>
    </subcellularLocation>
</comment>
<dbReference type="SUPFAM" id="SSF57196">
    <property type="entry name" value="EGF/Laminin"/>
    <property type="match status" value="12"/>
</dbReference>
<feature type="coiled-coil region" evidence="23">
    <location>
        <begin position="1613"/>
        <end position="1761"/>
    </location>
</feature>
<dbReference type="FunFam" id="2.10.25.10:FF:000083">
    <property type="entry name" value="Laminin subunit alpha"/>
    <property type="match status" value="1"/>
</dbReference>
<feature type="disulfide bond" evidence="22">
    <location>
        <begin position="1088"/>
        <end position="1097"/>
    </location>
</feature>
<comment type="subunit">
    <text evidence="13">Laminin is a complex glycoprotein, consisting of three different polypeptide chains (alpha, beta, gamma), which are bound to each other by disulfide bonds into a cross-shaped molecule comprising one long and three short arms with globules at each end. Beta-1 is a subunit of laminin-1 (laminin-111 or EHS laminin), laminin-2 (laminin-211 or merosin), laminin-6 (laminin-311 or K-laminin), laminin-8 (laminin-411), laminin-10 (laminin-511) and laminin-12 (laminin-213). Interacts with ITGB1.</text>
</comment>
<feature type="signal peptide" evidence="24">
    <location>
        <begin position="1"/>
        <end position="18"/>
    </location>
</feature>
<feature type="disulfide bond" evidence="22">
    <location>
        <begin position="475"/>
        <end position="484"/>
    </location>
</feature>
<dbReference type="InterPro" id="IPR002049">
    <property type="entry name" value="LE_dom"/>
</dbReference>
<dbReference type="EMBL" id="AFYH01195785">
    <property type="status" value="NOT_ANNOTATED_CDS"/>
    <property type="molecule type" value="Genomic_DNA"/>
</dbReference>
<feature type="disulfide bond" evidence="22">
    <location>
        <begin position="976"/>
        <end position="985"/>
    </location>
</feature>
<dbReference type="Pfam" id="PF21199">
    <property type="entry name" value="LAMININ_IV_B"/>
    <property type="match status" value="1"/>
</dbReference>
<dbReference type="EMBL" id="AFYH01195777">
    <property type="status" value="NOT_ANNOTATED_CDS"/>
    <property type="molecule type" value="Genomic_DNA"/>
</dbReference>
<proteinExistence type="predicted"/>
<dbReference type="Bgee" id="ENSLACG00000003537">
    <property type="expression patterns" value="Expressed in pectoral fin and 1 other cell type or tissue"/>
</dbReference>
<evidence type="ECO:0000256" key="18">
    <source>
        <dbReference type="ARBA" id="ARBA00076958"/>
    </source>
</evidence>
<evidence type="ECO:0000313" key="28">
    <source>
        <dbReference type="Ensembl" id="ENSLACP00000003972.1"/>
    </source>
</evidence>
<evidence type="ECO:0000256" key="7">
    <source>
        <dbReference type="ARBA" id="ARBA00022869"/>
    </source>
</evidence>
<dbReference type="Gene3D" id="2.170.300.10">
    <property type="entry name" value="Tie2 ligand-binding domain superfamily"/>
    <property type="match status" value="2"/>
</dbReference>
<dbReference type="GeneTree" id="ENSGT00940000162514"/>
<evidence type="ECO:0000256" key="6">
    <source>
        <dbReference type="ARBA" id="ARBA00022737"/>
    </source>
</evidence>
<dbReference type="InterPro" id="IPR050440">
    <property type="entry name" value="Laminin/Netrin_ECM"/>
</dbReference>
<evidence type="ECO:0000256" key="10">
    <source>
        <dbReference type="ARBA" id="ARBA00023157"/>
    </source>
</evidence>
<feature type="disulfide bond" evidence="22">
    <location>
        <begin position="884"/>
        <end position="893"/>
    </location>
</feature>
<dbReference type="GO" id="GO:0034446">
    <property type="term" value="P:substrate adhesion-dependent cell spreading"/>
    <property type="evidence" value="ECO:0007669"/>
    <property type="project" value="TreeGrafter"/>
</dbReference>
<dbReference type="InterPro" id="IPR013015">
    <property type="entry name" value="Laminin_IV_B"/>
</dbReference>
<feature type="disulfide bond" evidence="22">
    <location>
        <begin position="361"/>
        <end position="370"/>
    </location>
</feature>
<feature type="disulfide bond" evidence="22">
    <location>
        <begin position="1222"/>
        <end position="1234"/>
    </location>
</feature>
<feature type="disulfide bond" evidence="22">
    <location>
        <begin position="454"/>
        <end position="466"/>
    </location>
</feature>
<dbReference type="EMBL" id="AFYH01195782">
    <property type="status" value="NOT_ANNOTATED_CDS"/>
    <property type="molecule type" value="Genomic_DNA"/>
</dbReference>
<feature type="domain" description="Laminin N-terminal" evidence="27">
    <location>
        <begin position="23"/>
        <end position="263"/>
    </location>
</feature>
<dbReference type="HOGENOM" id="CLU_001560_1_0_1"/>
<reference evidence="28" key="3">
    <citation type="submission" date="2025-09" db="UniProtKB">
        <authorList>
            <consortium name="Ensembl"/>
        </authorList>
    </citation>
    <scope>IDENTIFICATION</scope>
</reference>
<reference evidence="28" key="2">
    <citation type="submission" date="2025-08" db="UniProtKB">
        <authorList>
            <consortium name="Ensembl"/>
        </authorList>
    </citation>
    <scope>IDENTIFICATION</scope>
</reference>
<evidence type="ECO:0000256" key="4">
    <source>
        <dbReference type="ARBA" id="ARBA00022553"/>
    </source>
</evidence>
<dbReference type="SMART" id="SM00136">
    <property type="entry name" value="LamNT"/>
    <property type="match status" value="1"/>
</dbReference>
<dbReference type="Ensembl" id="ENSLACT00000004008.1">
    <property type="protein sequence ID" value="ENSLACP00000003972.1"/>
    <property type="gene ID" value="ENSLACG00000003537.1"/>
</dbReference>
<feature type="disulfide bond" evidence="22">
    <location>
        <begin position="988"/>
        <end position="1002"/>
    </location>
</feature>
<dbReference type="Gene3D" id="2.60.120.260">
    <property type="entry name" value="Galactose-binding domain-like"/>
    <property type="match status" value="1"/>
</dbReference>
<evidence type="ECO:0000256" key="14">
    <source>
        <dbReference type="ARBA" id="ARBA00071083"/>
    </source>
</evidence>
<keyword evidence="5 24" id="KW-0732">Signal</keyword>
<dbReference type="InterPro" id="IPR056558">
    <property type="entry name" value="LAMB1-4_helical"/>
</dbReference>
<feature type="domain" description="Laminin EGF-like" evidence="25">
    <location>
        <begin position="454"/>
        <end position="503"/>
    </location>
</feature>
<feature type="disulfide bond" evidence="22">
    <location>
        <begin position="1224"/>
        <end position="1241"/>
    </location>
</feature>
<evidence type="ECO:0000256" key="23">
    <source>
        <dbReference type="SAM" id="Coils"/>
    </source>
</evidence>
<keyword evidence="11" id="KW-0325">Glycoprotein</keyword>
<keyword evidence="2" id="KW-0964">Secreted</keyword>
<evidence type="ECO:0000256" key="24">
    <source>
        <dbReference type="SAM" id="SignalP"/>
    </source>
</evidence>
<dbReference type="Gene3D" id="1.20.58.60">
    <property type="match status" value="1"/>
</dbReference>
<feature type="domain" description="Laminin EGF-like" evidence="25">
    <location>
        <begin position="1222"/>
        <end position="1268"/>
    </location>
</feature>
<evidence type="ECO:0000256" key="12">
    <source>
        <dbReference type="ARBA" id="ARBA00023292"/>
    </source>
</evidence>
<evidence type="ECO:0000256" key="11">
    <source>
        <dbReference type="ARBA" id="ARBA00023180"/>
    </source>
</evidence>
<evidence type="ECO:0000256" key="2">
    <source>
        <dbReference type="ARBA" id="ARBA00022525"/>
    </source>
</evidence>
<dbReference type="InterPro" id="IPR008211">
    <property type="entry name" value="Laminin_N"/>
</dbReference>
<feature type="disulfide bond" evidence="22">
    <location>
        <begin position="913"/>
        <end position="930"/>
    </location>
</feature>
<dbReference type="FunFam" id="2.10.25.10:FF:000065">
    <property type="entry name" value="Laminin subunit beta 1"/>
    <property type="match status" value="1"/>
</dbReference>
<feature type="disulfide bond" evidence="22">
    <location>
        <begin position="487"/>
        <end position="501"/>
    </location>
</feature>
<reference evidence="29" key="1">
    <citation type="submission" date="2011-08" db="EMBL/GenBank/DDBJ databases">
        <title>The draft genome of Latimeria chalumnae.</title>
        <authorList>
            <person name="Di Palma F."/>
            <person name="Alfoldi J."/>
            <person name="Johnson J."/>
            <person name="Berlin A."/>
            <person name="Gnerre S."/>
            <person name="Jaffe D."/>
            <person name="MacCallum I."/>
            <person name="Young S."/>
            <person name="Walker B.J."/>
            <person name="Lander E."/>
            <person name="Lindblad-Toh K."/>
        </authorList>
    </citation>
    <scope>NUCLEOTIDE SEQUENCE [LARGE SCALE GENOMIC DNA]</scope>
    <source>
        <strain evidence="29">Wild caught</strain>
    </source>
</reference>
<feature type="domain" description="Laminin EGF-like" evidence="25">
    <location>
        <begin position="264"/>
        <end position="330"/>
    </location>
</feature>
<feature type="disulfide bond" evidence="22">
    <location>
        <begin position="1176"/>
        <end position="1193"/>
    </location>
</feature>
<dbReference type="GO" id="GO:0007411">
    <property type="term" value="P:axon guidance"/>
    <property type="evidence" value="ECO:0007669"/>
    <property type="project" value="TreeGrafter"/>
</dbReference>
<keyword evidence="12 22" id="KW-0424">Laminin EGF-like domain</keyword>
<dbReference type="FunFam" id="2.10.25.10:FF:000138">
    <property type="entry name" value="Laminin subunit beta 1"/>
    <property type="match status" value="1"/>
</dbReference>
<dbReference type="OMA" id="RRCSCHP"/>
<dbReference type="STRING" id="7897.ENSLACP00000003972"/>
<evidence type="ECO:0000256" key="20">
    <source>
        <dbReference type="ARBA" id="ARBA00083431"/>
    </source>
</evidence>
<dbReference type="EMBL" id="AFYH01195784">
    <property type="status" value="NOT_ANNOTATED_CDS"/>
    <property type="molecule type" value="Genomic_DNA"/>
</dbReference>
<keyword evidence="6" id="KW-0677">Repeat</keyword>
<dbReference type="FunFam" id="2.170.300.10:FF:000004">
    <property type="entry name" value="Laminin subunit beta 1"/>
    <property type="match status" value="1"/>
</dbReference>
<dbReference type="PROSITE" id="PS51116">
    <property type="entry name" value="LAMININ_IVB"/>
    <property type="match status" value="1"/>
</dbReference>